<dbReference type="AlphaFoldDB" id="A0A6A6ZIN2"/>
<sequence length="249" mass="27224">MATKTPDFIQQIVQTRTLSCYLVTLDADTKDQNDALALKQSGASILGEVSTLAASSKLSRDLMKRYEAWTKQAMILLRRCTRDAHCYDEFAAQRINQFHLPALPDEFKSMTPEAQLEIREKWVNGHQNRNRIAPDAFIFMANAQVDRQLGAAQDEAAKVAAAQHENTGANESSKDADVAPPSVTVDPGAQPQGHTTPAPKTNRSVTAPEAQTPDTKIVPKPEEPEEPKAEELEVEAPKAKMSPTCSGCV</sequence>
<protein>
    <submittedName>
        <fullName evidence="2">Uncharacterized protein</fullName>
    </submittedName>
</protein>
<proteinExistence type="predicted"/>
<accession>A0A6A6ZIN2</accession>
<dbReference type="EMBL" id="MU006240">
    <property type="protein sequence ID" value="KAF2820603.1"/>
    <property type="molecule type" value="Genomic_DNA"/>
</dbReference>
<organism evidence="2 3">
    <name type="scientific">Ophiobolus disseminans</name>
    <dbReference type="NCBI Taxonomy" id="1469910"/>
    <lineage>
        <taxon>Eukaryota</taxon>
        <taxon>Fungi</taxon>
        <taxon>Dikarya</taxon>
        <taxon>Ascomycota</taxon>
        <taxon>Pezizomycotina</taxon>
        <taxon>Dothideomycetes</taxon>
        <taxon>Pleosporomycetidae</taxon>
        <taxon>Pleosporales</taxon>
        <taxon>Pleosporineae</taxon>
        <taxon>Phaeosphaeriaceae</taxon>
        <taxon>Ophiobolus</taxon>
    </lineage>
</organism>
<evidence type="ECO:0000313" key="2">
    <source>
        <dbReference type="EMBL" id="KAF2820603.1"/>
    </source>
</evidence>
<reference evidence="2" key="1">
    <citation type="journal article" date="2020" name="Stud. Mycol.">
        <title>101 Dothideomycetes genomes: a test case for predicting lifestyles and emergence of pathogens.</title>
        <authorList>
            <person name="Haridas S."/>
            <person name="Albert R."/>
            <person name="Binder M."/>
            <person name="Bloem J."/>
            <person name="Labutti K."/>
            <person name="Salamov A."/>
            <person name="Andreopoulos B."/>
            <person name="Baker S."/>
            <person name="Barry K."/>
            <person name="Bills G."/>
            <person name="Bluhm B."/>
            <person name="Cannon C."/>
            <person name="Castanera R."/>
            <person name="Culley D."/>
            <person name="Daum C."/>
            <person name="Ezra D."/>
            <person name="Gonzalez J."/>
            <person name="Henrissat B."/>
            <person name="Kuo A."/>
            <person name="Liang C."/>
            <person name="Lipzen A."/>
            <person name="Lutzoni F."/>
            <person name="Magnuson J."/>
            <person name="Mondo S."/>
            <person name="Nolan M."/>
            <person name="Ohm R."/>
            <person name="Pangilinan J."/>
            <person name="Park H.-J."/>
            <person name="Ramirez L."/>
            <person name="Alfaro M."/>
            <person name="Sun H."/>
            <person name="Tritt A."/>
            <person name="Yoshinaga Y."/>
            <person name="Zwiers L.-H."/>
            <person name="Turgeon B."/>
            <person name="Goodwin S."/>
            <person name="Spatafora J."/>
            <person name="Crous P."/>
            <person name="Grigoriev I."/>
        </authorList>
    </citation>
    <scope>NUCLEOTIDE SEQUENCE</scope>
    <source>
        <strain evidence="2">CBS 113818</strain>
    </source>
</reference>
<feature type="compositionally biased region" description="Basic and acidic residues" evidence="1">
    <location>
        <begin position="217"/>
        <end position="238"/>
    </location>
</feature>
<evidence type="ECO:0000256" key="1">
    <source>
        <dbReference type="SAM" id="MobiDB-lite"/>
    </source>
</evidence>
<feature type="region of interest" description="Disordered" evidence="1">
    <location>
        <begin position="156"/>
        <end position="249"/>
    </location>
</feature>
<feature type="compositionally biased region" description="Polar residues" evidence="1">
    <location>
        <begin position="192"/>
        <end position="205"/>
    </location>
</feature>
<evidence type="ECO:0000313" key="3">
    <source>
        <dbReference type="Proteomes" id="UP000799424"/>
    </source>
</evidence>
<keyword evidence="3" id="KW-1185">Reference proteome</keyword>
<gene>
    <name evidence="2" type="ORF">CC86DRAFT_115433</name>
</gene>
<name>A0A6A6ZIN2_9PLEO</name>
<dbReference type="Proteomes" id="UP000799424">
    <property type="component" value="Unassembled WGS sequence"/>
</dbReference>